<comment type="subunit">
    <text evidence="18">Heterotetramer with CBR4; contains two molecules of HSD17B8 and CBR4.</text>
</comment>
<evidence type="ECO:0000313" key="28">
    <source>
        <dbReference type="Proteomes" id="UP001152747"/>
    </source>
</evidence>
<comment type="similarity">
    <text evidence="3">Belongs to the short-chain dehydrogenases/reductases (SDR) family.</text>
</comment>
<evidence type="ECO:0000259" key="26">
    <source>
        <dbReference type="SMART" id="SM00822"/>
    </source>
</evidence>
<dbReference type="PANTHER" id="PTHR42760">
    <property type="entry name" value="SHORT-CHAIN DEHYDROGENASES/REDUCTASES FAMILY MEMBER"/>
    <property type="match status" value="1"/>
</dbReference>
<dbReference type="SMART" id="SM00822">
    <property type="entry name" value="PKS_KR"/>
    <property type="match status" value="1"/>
</dbReference>
<dbReference type="NCBIfam" id="NF005559">
    <property type="entry name" value="PRK07231.1"/>
    <property type="match status" value="1"/>
</dbReference>
<keyword evidence="6" id="KW-0597">Phosphoprotein</keyword>
<keyword evidence="7" id="KW-0276">Fatty acid metabolism</keyword>
<evidence type="ECO:0000256" key="21">
    <source>
        <dbReference type="ARBA" id="ARBA00077835"/>
    </source>
</evidence>
<reference evidence="27" key="1">
    <citation type="submission" date="2022-11" db="EMBL/GenBank/DDBJ databases">
        <authorList>
            <person name="Kikuchi T."/>
        </authorList>
    </citation>
    <scope>NUCLEOTIDE SEQUENCE</scope>
    <source>
        <strain evidence="27">PS1010</strain>
    </source>
</reference>
<evidence type="ECO:0000256" key="9">
    <source>
        <dbReference type="ARBA" id="ARBA00023027"/>
    </source>
</evidence>
<comment type="pathway">
    <text evidence="13">Steroid biosynthesis; estrogen biosynthesis.</text>
</comment>
<evidence type="ECO:0000256" key="17">
    <source>
        <dbReference type="ARBA" id="ARBA00052680"/>
    </source>
</evidence>
<comment type="subcellular location">
    <subcellularLocation>
        <location evidence="1">Mitochondrion matrix</location>
    </subcellularLocation>
</comment>
<evidence type="ECO:0000256" key="11">
    <source>
        <dbReference type="ARBA" id="ARBA00023128"/>
    </source>
</evidence>
<evidence type="ECO:0000256" key="10">
    <source>
        <dbReference type="ARBA" id="ARBA00023098"/>
    </source>
</evidence>
<accession>A0A9P1MYN2</accession>
<dbReference type="FunFam" id="3.40.50.720:FF:000231">
    <property type="entry name" value="Estradiol 17-beta-dehydrogenase 8"/>
    <property type="match status" value="1"/>
</dbReference>
<dbReference type="Gene3D" id="3.40.50.720">
    <property type="entry name" value="NAD(P)-binding Rossmann-like Domain"/>
    <property type="match status" value="1"/>
</dbReference>
<evidence type="ECO:0000256" key="5">
    <source>
        <dbReference type="ARBA" id="ARBA00022516"/>
    </source>
</evidence>
<proteinExistence type="inferred from homology"/>
<dbReference type="GO" id="GO:0008210">
    <property type="term" value="P:estrogen metabolic process"/>
    <property type="evidence" value="ECO:0007669"/>
    <property type="project" value="UniProtKB-ARBA"/>
</dbReference>
<dbReference type="PRINTS" id="PR00081">
    <property type="entry name" value="GDHRDH"/>
</dbReference>
<dbReference type="Proteomes" id="UP001152747">
    <property type="component" value="Unassembled WGS sequence"/>
</dbReference>
<dbReference type="InterPro" id="IPR057326">
    <property type="entry name" value="KR_dom"/>
</dbReference>
<comment type="pathway">
    <text evidence="2">Lipid metabolism; fatty acid biosynthesis.</text>
</comment>
<dbReference type="NCBIfam" id="NF009466">
    <property type="entry name" value="PRK12826.1-2"/>
    <property type="match status" value="1"/>
</dbReference>
<evidence type="ECO:0000256" key="20">
    <source>
        <dbReference type="ARBA" id="ARBA00070911"/>
    </source>
</evidence>
<evidence type="ECO:0000256" key="24">
    <source>
        <dbReference type="ARBA" id="ARBA00083097"/>
    </source>
</evidence>
<dbReference type="GO" id="GO:0004303">
    <property type="term" value="F:estradiol 17-beta-dehydrogenase [NAD(P)+] activity"/>
    <property type="evidence" value="ECO:0007669"/>
    <property type="project" value="UniProtKB-EC"/>
</dbReference>
<dbReference type="EMBL" id="CANHGI010000003">
    <property type="protein sequence ID" value="CAI5444532.1"/>
    <property type="molecule type" value="Genomic_DNA"/>
</dbReference>
<dbReference type="CDD" id="cd05333">
    <property type="entry name" value="BKR_SDR_c"/>
    <property type="match status" value="1"/>
</dbReference>
<evidence type="ECO:0000256" key="22">
    <source>
        <dbReference type="ARBA" id="ARBA00081419"/>
    </source>
</evidence>
<comment type="catalytic activity">
    <reaction evidence="16">
        <text>17beta-hydroxy-5alpha-androstan-3-one + NAD(+) = 5alpha-androstan-3,17-dione + NADH + H(+)</text>
        <dbReference type="Rhea" id="RHEA:41992"/>
        <dbReference type="ChEBI" id="CHEBI:15378"/>
        <dbReference type="ChEBI" id="CHEBI:15994"/>
        <dbReference type="ChEBI" id="CHEBI:16330"/>
        <dbReference type="ChEBI" id="CHEBI:57540"/>
        <dbReference type="ChEBI" id="CHEBI:57945"/>
    </reaction>
    <physiologicalReaction direction="left-to-right" evidence="16">
        <dbReference type="Rhea" id="RHEA:41993"/>
    </physiologicalReaction>
</comment>
<organism evidence="27 28">
    <name type="scientific">Caenorhabditis angaria</name>
    <dbReference type="NCBI Taxonomy" id="860376"/>
    <lineage>
        <taxon>Eukaryota</taxon>
        <taxon>Metazoa</taxon>
        <taxon>Ecdysozoa</taxon>
        <taxon>Nematoda</taxon>
        <taxon>Chromadorea</taxon>
        <taxon>Rhabditida</taxon>
        <taxon>Rhabditina</taxon>
        <taxon>Rhabditomorpha</taxon>
        <taxon>Rhabditoidea</taxon>
        <taxon>Rhabditidae</taxon>
        <taxon>Peloderinae</taxon>
        <taxon>Caenorhabditis</taxon>
    </lineage>
</organism>
<evidence type="ECO:0000256" key="1">
    <source>
        <dbReference type="ARBA" id="ARBA00004305"/>
    </source>
</evidence>
<evidence type="ECO:0000256" key="13">
    <source>
        <dbReference type="ARBA" id="ARBA00037929"/>
    </source>
</evidence>
<dbReference type="EC" id="1.1.1.n12" evidence="4"/>
<dbReference type="PROSITE" id="PS00061">
    <property type="entry name" value="ADH_SHORT"/>
    <property type="match status" value="1"/>
</dbReference>
<dbReference type="AlphaFoldDB" id="A0A9P1MYN2"/>
<sequence>MLAARLAVVTGGGSGIGKAICQKLAEQGARVLVADLRKETAESTAKALKGENHLHFAVNVAKEEEVANLQKFIETIPNSPEILINCAGITRDSTLLKMSTEQWKEVVDVNLTSVFLMSKMLARLAISNEKPLSIVNVSSIVGKIGNFGQTNYAATKAGVVGFTKSAAKELAKKNIRVNSILPGFIATPMTEKMPEKVLQAIIATIPQGKMGSPEDIANAALFLASDQSSYITGATLEVTGGFAM</sequence>
<evidence type="ECO:0000313" key="27">
    <source>
        <dbReference type="EMBL" id="CAI5444532.1"/>
    </source>
</evidence>
<keyword evidence="8" id="KW-0560">Oxidoreductase</keyword>
<dbReference type="InterPro" id="IPR002347">
    <property type="entry name" value="SDR_fam"/>
</dbReference>
<keyword evidence="28" id="KW-1185">Reference proteome</keyword>
<dbReference type="Pfam" id="PF13561">
    <property type="entry name" value="adh_short_C2"/>
    <property type="match status" value="1"/>
</dbReference>
<keyword evidence="12" id="KW-0275">Fatty acid biosynthesis</keyword>
<keyword evidence="11" id="KW-0496">Mitochondrion</keyword>
<dbReference type="PRINTS" id="PR00080">
    <property type="entry name" value="SDRFAMILY"/>
</dbReference>
<evidence type="ECO:0000256" key="23">
    <source>
        <dbReference type="ARBA" id="ARBA00081936"/>
    </source>
</evidence>
<evidence type="ECO:0000256" key="16">
    <source>
        <dbReference type="ARBA" id="ARBA00050435"/>
    </source>
</evidence>
<evidence type="ECO:0000256" key="2">
    <source>
        <dbReference type="ARBA" id="ARBA00005194"/>
    </source>
</evidence>
<evidence type="ECO:0000256" key="8">
    <source>
        <dbReference type="ARBA" id="ARBA00023002"/>
    </source>
</evidence>
<keyword evidence="10" id="KW-0443">Lipid metabolism</keyword>
<name>A0A9P1MYN2_9PELO</name>
<dbReference type="EC" id="1.1.1.239" evidence="19"/>
<dbReference type="GO" id="GO:0006633">
    <property type="term" value="P:fatty acid biosynthetic process"/>
    <property type="evidence" value="ECO:0007669"/>
    <property type="project" value="UniProtKB-KW"/>
</dbReference>
<feature type="domain" description="Ketoreductase" evidence="26">
    <location>
        <begin position="5"/>
        <end position="183"/>
    </location>
</feature>
<evidence type="ECO:0000256" key="18">
    <source>
        <dbReference type="ARBA" id="ARBA00065174"/>
    </source>
</evidence>
<dbReference type="GO" id="GO:0048038">
    <property type="term" value="F:quinone binding"/>
    <property type="evidence" value="ECO:0007669"/>
    <property type="project" value="TreeGrafter"/>
</dbReference>
<evidence type="ECO:0000256" key="12">
    <source>
        <dbReference type="ARBA" id="ARBA00023160"/>
    </source>
</evidence>
<dbReference type="InterPro" id="IPR036291">
    <property type="entry name" value="NAD(P)-bd_dom_sf"/>
</dbReference>
<evidence type="ECO:0000256" key="19">
    <source>
        <dbReference type="ARBA" id="ARBA00066822"/>
    </source>
</evidence>
<keyword evidence="5" id="KW-0444">Lipid biosynthesis</keyword>
<dbReference type="GO" id="GO:0047035">
    <property type="term" value="F:testosterone dehydrogenase (NAD+) activity"/>
    <property type="evidence" value="ECO:0007669"/>
    <property type="project" value="UniProtKB-EC"/>
</dbReference>
<comment type="caution">
    <text evidence="27">The sequence shown here is derived from an EMBL/GenBank/DDBJ whole genome shotgun (WGS) entry which is preliminary data.</text>
</comment>
<evidence type="ECO:0000256" key="25">
    <source>
        <dbReference type="ARBA" id="ARBA00083258"/>
    </source>
</evidence>
<comment type="catalytic activity">
    <reaction evidence="15">
        <text>testosterone + NAD(+) = androst-4-ene-3,17-dione + NADH + H(+)</text>
        <dbReference type="Rhea" id="RHEA:14929"/>
        <dbReference type="ChEBI" id="CHEBI:15378"/>
        <dbReference type="ChEBI" id="CHEBI:16422"/>
        <dbReference type="ChEBI" id="CHEBI:17347"/>
        <dbReference type="ChEBI" id="CHEBI:57540"/>
        <dbReference type="ChEBI" id="CHEBI:57945"/>
        <dbReference type="EC" id="1.1.1.239"/>
    </reaction>
    <physiologicalReaction direction="left-to-right" evidence="15">
        <dbReference type="Rhea" id="RHEA:14930"/>
    </physiologicalReaction>
</comment>
<evidence type="ECO:0000256" key="4">
    <source>
        <dbReference type="ARBA" id="ARBA00012456"/>
    </source>
</evidence>
<dbReference type="GO" id="GO:0005759">
    <property type="term" value="C:mitochondrial matrix"/>
    <property type="evidence" value="ECO:0007669"/>
    <property type="project" value="UniProtKB-SubCell"/>
</dbReference>
<evidence type="ECO:0000256" key="6">
    <source>
        <dbReference type="ARBA" id="ARBA00022553"/>
    </source>
</evidence>
<comment type="catalytic activity">
    <reaction evidence="17">
        <text>a (3R)-3-hydroxyacyl-CoA + NAD(+) = a 3-oxoacyl-CoA + NADH + H(+)</text>
        <dbReference type="Rhea" id="RHEA:32711"/>
        <dbReference type="ChEBI" id="CHEBI:15378"/>
        <dbReference type="ChEBI" id="CHEBI:57319"/>
        <dbReference type="ChEBI" id="CHEBI:57540"/>
        <dbReference type="ChEBI" id="CHEBI:57945"/>
        <dbReference type="ChEBI" id="CHEBI:90726"/>
        <dbReference type="EC" id="1.1.1.n12"/>
    </reaction>
    <physiologicalReaction direction="left-to-right" evidence="17">
        <dbReference type="Rhea" id="RHEA:32712"/>
    </physiologicalReaction>
</comment>
<evidence type="ECO:0000256" key="14">
    <source>
        <dbReference type="ARBA" id="ARBA00049069"/>
    </source>
</evidence>
<dbReference type="SUPFAM" id="SSF51735">
    <property type="entry name" value="NAD(P)-binding Rossmann-fold domains"/>
    <property type="match status" value="1"/>
</dbReference>
<comment type="catalytic activity">
    <reaction evidence="14">
        <text>17beta-estradiol + NAD(+) = estrone + NADH + H(+)</text>
        <dbReference type="Rhea" id="RHEA:24612"/>
        <dbReference type="ChEBI" id="CHEBI:15378"/>
        <dbReference type="ChEBI" id="CHEBI:16469"/>
        <dbReference type="ChEBI" id="CHEBI:17263"/>
        <dbReference type="ChEBI" id="CHEBI:57540"/>
        <dbReference type="ChEBI" id="CHEBI:57945"/>
        <dbReference type="EC" id="1.1.1.62"/>
    </reaction>
    <physiologicalReaction direction="left-to-right" evidence="14">
        <dbReference type="Rhea" id="RHEA:24613"/>
    </physiologicalReaction>
    <physiologicalReaction direction="right-to-left" evidence="14">
        <dbReference type="Rhea" id="RHEA:24614"/>
    </physiologicalReaction>
</comment>
<dbReference type="InterPro" id="IPR020904">
    <property type="entry name" value="Sc_DH/Rdtase_CS"/>
</dbReference>
<evidence type="ECO:0000256" key="7">
    <source>
        <dbReference type="ARBA" id="ARBA00022832"/>
    </source>
</evidence>
<evidence type="ECO:0000256" key="3">
    <source>
        <dbReference type="ARBA" id="ARBA00006484"/>
    </source>
</evidence>
<dbReference type="OrthoDB" id="294295at2759"/>
<protein>
    <recommendedName>
        <fullName evidence="20">(3R)-3-hydroxyacyl-CoA dehydrogenase</fullName>
        <ecNumber evidence="19">1.1.1.239</ecNumber>
        <ecNumber evidence="4">1.1.1.n12</ecNumber>
    </recommendedName>
    <alternativeName>
        <fullName evidence="22">17-beta-hydroxysteroid dehydrogenase 8</fullName>
    </alternativeName>
    <alternativeName>
        <fullName evidence="21">3-ketoacyl-[acyl-carrier-protein] reductase alpha subunit</fullName>
    </alternativeName>
    <alternativeName>
        <fullName evidence="24">3-oxoacyl-[acyl-carrier-protein] reductase</fullName>
    </alternativeName>
    <alternativeName>
        <fullName evidence="25">Estradiol 17-beta-dehydrogenase 8</fullName>
    </alternativeName>
    <alternativeName>
        <fullName evidence="23">Testosterone 17-beta-dehydrogenase 8</fullName>
    </alternativeName>
</protein>
<gene>
    <name evidence="27" type="ORF">CAMP_LOCUS7169</name>
</gene>
<keyword evidence="9" id="KW-0520">NAD</keyword>
<dbReference type="PANTHER" id="PTHR42760:SF83">
    <property type="entry name" value="(3R)-3-HYDROXYACYL-COA DEHYDROGENASE"/>
    <property type="match status" value="1"/>
</dbReference>
<evidence type="ECO:0000256" key="15">
    <source>
        <dbReference type="ARBA" id="ARBA00050232"/>
    </source>
</evidence>